<evidence type="ECO:0000256" key="5">
    <source>
        <dbReference type="ARBA" id="ARBA00023136"/>
    </source>
</evidence>
<feature type="transmembrane region" description="Helical" evidence="8">
    <location>
        <begin position="45"/>
        <end position="64"/>
    </location>
</feature>
<dbReference type="InterPro" id="IPR049941">
    <property type="entry name" value="LPLAT_7/PORCN-like"/>
</dbReference>
<keyword evidence="5 8" id="KW-0472">Membrane</keyword>
<protein>
    <submittedName>
        <fullName evidence="9">Mboat family protein</fullName>
    </submittedName>
</protein>
<dbReference type="Proteomes" id="UP000011755">
    <property type="component" value="Unassembled WGS sequence"/>
</dbReference>
<dbReference type="InterPro" id="IPR004299">
    <property type="entry name" value="MBOAT_fam"/>
</dbReference>
<keyword evidence="2" id="KW-0808">Transferase</keyword>
<feature type="transmembrane region" description="Helical" evidence="8">
    <location>
        <begin position="386"/>
        <end position="414"/>
    </location>
</feature>
<evidence type="ECO:0000256" key="1">
    <source>
        <dbReference type="ARBA" id="ARBA00004141"/>
    </source>
</evidence>
<proteinExistence type="predicted"/>
<dbReference type="Pfam" id="PF03062">
    <property type="entry name" value="MBOAT"/>
    <property type="match status" value="1"/>
</dbReference>
<dbReference type="PANTHER" id="PTHR13906:SF4">
    <property type="entry name" value="LYSOPHOSPHOLIPID ACYLTRANSFERASE 6"/>
    <property type="match status" value="1"/>
</dbReference>
<feature type="region of interest" description="Disordered" evidence="7">
    <location>
        <begin position="456"/>
        <end position="483"/>
    </location>
</feature>
<dbReference type="GO" id="GO:0016020">
    <property type="term" value="C:membrane"/>
    <property type="evidence" value="ECO:0007669"/>
    <property type="project" value="UniProtKB-SubCell"/>
</dbReference>
<feature type="compositionally biased region" description="Basic and acidic residues" evidence="7">
    <location>
        <begin position="471"/>
        <end position="483"/>
    </location>
</feature>
<accession>M2S8X0</accession>
<feature type="transmembrane region" description="Helical" evidence="8">
    <location>
        <begin position="259"/>
        <end position="279"/>
    </location>
</feature>
<name>M2S8X0_ENTHI</name>
<sequence>METIQKLWHSIPVISPHYYTVALLFLAPIPFGLISKFIKNRTARVWYIIIISFICQWVCFQEYMLHGTFAILMTYIFMKIIPFPQAHYINLIFQFAYVLYGHAWRMYNYYLVYSTDWTIIQMLLVVRLTQISWYKNLSYQPIESIKPRHRNYILKDDISLFDLFAYCYHLPGMLIGPNVDYPTFLKFLDLSMFPNKQIPKTVNTKAFYTRLIELFIIYMFGVTDPLDFKYMITPEFMEHSFFYRWGYLMVAHYTNMSKYLFMFVAGELACVGCGISYYINEKGEEKFCKYRNIRMMKILTARGLRMFASNWNLGIVQWITSVVNDIVPRSWPELARHALTYIVNAFWHGFYPGYLLFFFCCGIPYEFCSKGFLKIINTYINKKSKLYYVYQVLGFFFSLILMQFCHMAFNLMAFEYVWKCWSNFHFYFYVILAGMYVLQFIIPPLPADYWDDKKETKESKPFEPVNPQQQELEKPKKEEVKMD</sequence>
<dbReference type="PANTHER" id="PTHR13906">
    <property type="entry name" value="PORCUPINE"/>
    <property type="match status" value="1"/>
</dbReference>
<comment type="subcellular location">
    <subcellularLocation>
        <location evidence="1">Membrane</location>
        <topology evidence="1">Multi-pass membrane protein</topology>
    </subcellularLocation>
</comment>
<reference evidence="9 10" key="1">
    <citation type="submission" date="2013-02" db="EMBL/GenBank/DDBJ databases">
        <authorList>
            <person name="Hannick L."/>
            <person name="Zafar N."/>
            <person name="Lorenzi H."/>
            <person name="Ali I.A."/>
            <person name="Petri W.P."/>
            <person name="Caler E."/>
        </authorList>
    </citation>
    <scope>NUCLEOTIDE SEQUENCE [LARGE SCALE GENOMIC DNA]</scope>
    <source>
        <strain evidence="9 10">KU27</strain>
    </source>
</reference>
<feature type="transmembrane region" description="Helical" evidence="8">
    <location>
        <begin position="17"/>
        <end position="38"/>
    </location>
</feature>
<evidence type="ECO:0000256" key="3">
    <source>
        <dbReference type="ARBA" id="ARBA00022692"/>
    </source>
</evidence>
<feature type="transmembrane region" description="Helical" evidence="8">
    <location>
        <begin position="76"/>
        <end position="100"/>
    </location>
</feature>
<feature type="transmembrane region" description="Helical" evidence="8">
    <location>
        <begin position="339"/>
        <end position="365"/>
    </location>
</feature>
<dbReference type="GO" id="GO:0030258">
    <property type="term" value="P:lipid modification"/>
    <property type="evidence" value="ECO:0007669"/>
    <property type="project" value="TreeGrafter"/>
</dbReference>
<keyword evidence="6" id="KW-0012">Acyltransferase</keyword>
<evidence type="ECO:0000313" key="9">
    <source>
        <dbReference type="EMBL" id="EMD47287.1"/>
    </source>
</evidence>
<evidence type="ECO:0000256" key="4">
    <source>
        <dbReference type="ARBA" id="ARBA00022989"/>
    </source>
</evidence>
<feature type="transmembrane region" description="Helical" evidence="8">
    <location>
        <begin position="426"/>
        <end position="447"/>
    </location>
</feature>
<gene>
    <name evidence="9" type="ORF">EHI5A_119120</name>
</gene>
<keyword evidence="4 8" id="KW-1133">Transmembrane helix</keyword>
<dbReference type="AlphaFoldDB" id="M2S8X0"/>
<dbReference type="OrthoDB" id="286734at2759"/>
<feature type="transmembrane region" description="Helical" evidence="8">
    <location>
        <begin position="206"/>
        <end position="223"/>
    </location>
</feature>
<evidence type="ECO:0000256" key="7">
    <source>
        <dbReference type="SAM" id="MobiDB-lite"/>
    </source>
</evidence>
<keyword evidence="3 8" id="KW-0812">Transmembrane</keyword>
<evidence type="ECO:0000256" key="8">
    <source>
        <dbReference type="SAM" id="Phobius"/>
    </source>
</evidence>
<dbReference type="GO" id="GO:0016746">
    <property type="term" value="F:acyltransferase activity"/>
    <property type="evidence" value="ECO:0007669"/>
    <property type="project" value="UniProtKB-KW"/>
</dbReference>
<evidence type="ECO:0000256" key="6">
    <source>
        <dbReference type="ARBA" id="ARBA00023315"/>
    </source>
</evidence>
<organism evidence="9 10">
    <name type="scientific">Entamoeba histolytica KU27</name>
    <dbReference type="NCBI Taxonomy" id="885311"/>
    <lineage>
        <taxon>Eukaryota</taxon>
        <taxon>Amoebozoa</taxon>
        <taxon>Evosea</taxon>
        <taxon>Archamoebae</taxon>
        <taxon>Mastigamoebida</taxon>
        <taxon>Entamoebidae</taxon>
        <taxon>Entamoeba</taxon>
    </lineage>
</organism>
<dbReference type="EMBL" id="KB444362">
    <property type="protein sequence ID" value="EMD47287.1"/>
    <property type="molecule type" value="Genomic_DNA"/>
</dbReference>
<evidence type="ECO:0000256" key="2">
    <source>
        <dbReference type="ARBA" id="ARBA00022679"/>
    </source>
</evidence>
<evidence type="ECO:0000313" key="10">
    <source>
        <dbReference type="Proteomes" id="UP000011755"/>
    </source>
</evidence>
<dbReference type="VEuPathDB" id="AmoebaDB:EHI5A_119120"/>